<name>E9HHS5_DAPPU</name>
<organism evidence="1 2">
    <name type="scientific">Daphnia pulex</name>
    <name type="common">Water flea</name>
    <dbReference type="NCBI Taxonomy" id="6669"/>
    <lineage>
        <taxon>Eukaryota</taxon>
        <taxon>Metazoa</taxon>
        <taxon>Ecdysozoa</taxon>
        <taxon>Arthropoda</taxon>
        <taxon>Crustacea</taxon>
        <taxon>Branchiopoda</taxon>
        <taxon>Diplostraca</taxon>
        <taxon>Cladocera</taxon>
        <taxon>Anomopoda</taxon>
        <taxon>Daphniidae</taxon>
        <taxon>Daphnia</taxon>
    </lineage>
</organism>
<evidence type="ECO:0000313" key="2">
    <source>
        <dbReference type="Proteomes" id="UP000000305"/>
    </source>
</evidence>
<proteinExistence type="predicted"/>
<sequence>MNGKRKRGVLRDANFVSRDATVAQAISNENLSNEFLASDQKSKFAPPHANTPGVGGSTYLSGIAAQGVASAVASASTSASAVSAVAASPSSDTESAYWVWIF</sequence>
<keyword evidence="2" id="KW-1185">Reference proteome</keyword>
<dbReference type="HOGENOM" id="CLU_2280177_0_0_1"/>
<evidence type="ECO:0000313" key="1">
    <source>
        <dbReference type="EMBL" id="EFX68683.1"/>
    </source>
</evidence>
<dbReference type="EMBL" id="GL732650">
    <property type="protein sequence ID" value="EFX68683.1"/>
    <property type="molecule type" value="Genomic_DNA"/>
</dbReference>
<gene>
    <name evidence="1" type="ORF">DAPPUDRAFT_259742</name>
</gene>
<dbReference type="KEGG" id="dpx:DAPPUDRAFT_259742"/>
<dbReference type="Proteomes" id="UP000000305">
    <property type="component" value="Unassembled WGS sequence"/>
</dbReference>
<accession>E9HHS5</accession>
<dbReference type="AlphaFoldDB" id="E9HHS5"/>
<reference evidence="1 2" key="1">
    <citation type="journal article" date="2011" name="Science">
        <title>The ecoresponsive genome of Daphnia pulex.</title>
        <authorList>
            <person name="Colbourne J.K."/>
            <person name="Pfrender M.E."/>
            <person name="Gilbert D."/>
            <person name="Thomas W.K."/>
            <person name="Tucker A."/>
            <person name="Oakley T.H."/>
            <person name="Tokishita S."/>
            <person name="Aerts A."/>
            <person name="Arnold G.J."/>
            <person name="Basu M.K."/>
            <person name="Bauer D.J."/>
            <person name="Caceres C.E."/>
            <person name="Carmel L."/>
            <person name="Casola C."/>
            <person name="Choi J.H."/>
            <person name="Detter J.C."/>
            <person name="Dong Q."/>
            <person name="Dusheyko S."/>
            <person name="Eads B.D."/>
            <person name="Frohlich T."/>
            <person name="Geiler-Samerotte K.A."/>
            <person name="Gerlach D."/>
            <person name="Hatcher P."/>
            <person name="Jogdeo S."/>
            <person name="Krijgsveld J."/>
            <person name="Kriventseva E.V."/>
            <person name="Kultz D."/>
            <person name="Laforsch C."/>
            <person name="Lindquist E."/>
            <person name="Lopez J."/>
            <person name="Manak J.R."/>
            <person name="Muller J."/>
            <person name="Pangilinan J."/>
            <person name="Patwardhan R.P."/>
            <person name="Pitluck S."/>
            <person name="Pritham E.J."/>
            <person name="Rechtsteiner A."/>
            <person name="Rho M."/>
            <person name="Rogozin I.B."/>
            <person name="Sakarya O."/>
            <person name="Salamov A."/>
            <person name="Schaack S."/>
            <person name="Shapiro H."/>
            <person name="Shiga Y."/>
            <person name="Skalitzky C."/>
            <person name="Smith Z."/>
            <person name="Souvorov A."/>
            <person name="Sung W."/>
            <person name="Tang Z."/>
            <person name="Tsuchiya D."/>
            <person name="Tu H."/>
            <person name="Vos H."/>
            <person name="Wang M."/>
            <person name="Wolf Y.I."/>
            <person name="Yamagata H."/>
            <person name="Yamada T."/>
            <person name="Ye Y."/>
            <person name="Shaw J.R."/>
            <person name="Andrews J."/>
            <person name="Crease T.J."/>
            <person name="Tang H."/>
            <person name="Lucas S.M."/>
            <person name="Robertson H.M."/>
            <person name="Bork P."/>
            <person name="Koonin E.V."/>
            <person name="Zdobnov E.M."/>
            <person name="Grigoriev I.V."/>
            <person name="Lynch M."/>
            <person name="Boore J.L."/>
        </authorList>
    </citation>
    <scope>NUCLEOTIDE SEQUENCE [LARGE SCALE GENOMIC DNA]</scope>
</reference>
<dbReference type="InParanoid" id="E9HHS5"/>
<protein>
    <submittedName>
        <fullName evidence="1">Uncharacterized protein</fullName>
    </submittedName>
</protein>